<comment type="caution">
    <text evidence="2">The sequence shown here is derived from an EMBL/GenBank/DDBJ whole genome shotgun (WGS) entry which is preliminary data.</text>
</comment>
<proteinExistence type="predicted"/>
<evidence type="ECO:0000256" key="1">
    <source>
        <dbReference type="SAM" id="MobiDB-lite"/>
    </source>
</evidence>
<reference evidence="2" key="1">
    <citation type="submission" date="2019-08" db="EMBL/GenBank/DDBJ databases">
        <title>The genome of the North American firefly Photinus pyralis.</title>
        <authorList>
            <consortium name="Photinus pyralis genome working group"/>
            <person name="Fallon T.R."/>
            <person name="Sander Lower S.E."/>
            <person name="Weng J.-K."/>
        </authorList>
    </citation>
    <scope>NUCLEOTIDE SEQUENCE</scope>
    <source>
        <strain evidence="2">TRF0915ILg1</strain>
        <tissue evidence="2">Whole body</tissue>
    </source>
</reference>
<dbReference type="EMBL" id="VTPC01075860">
    <property type="protein sequence ID" value="KAF2888587.1"/>
    <property type="molecule type" value="Genomic_DNA"/>
</dbReference>
<accession>A0A8K0CNS5</accession>
<organism evidence="2 3">
    <name type="scientific">Ignelater luminosus</name>
    <name type="common">Cucubano</name>
    <name type="synonym">Pyrophorus luminosus</name>
    <dbReference type="NCBI Taxonomy" id="2038154"/>
    <lineage>
        <taxon>Eukaryota</taxon>
        <taxon>Metazoa</taxon>
        <taxon>Ecdysozoa</taxon>
        <taxon>Arthropoda</taxon>
        <taxon>Hexapoda</taxon>
        <taxon>Insecta</taxon>
        <taxon>Pterygota</taxon>
        <taxon>Neoptera</taxon>
        <taxon>Endopterygota</taxon>
        <taxon>Coleoptera</taxon>
        <taxon>Polyphaga</taxon>
        <taxon>Elateriformia</taxon>
        <taxon>Elateroidea</taxon>
        <taxon>Elateridae</taxon>
        <taxon>Agrypninae</taxon>
        <taxon>Pyrophorini</taxon>
        <taxon>Ignelater</taxon>
    </lineage>
</organism>
<name>A0A8K0CNS5_IGNLU</name>
<feature type="compositionally biased region" description="Acidic residues" evidence="1">
    <location>
        <begin position="76"/>
        <end position="85"/>
    </location>
</feature>
<feature type="compositionally biased region" description="Basic and acidic residues" evidence="1">
    <location>
        <begin position="66"/>
        <end position="75"/>
    </location>
</feature>
<keyword evidence="3" id="KW-1185">Reference proteome</keyword>
<gene>
    <name evidence="2" type="ORF">ILUMI_17586</name>
</gene>
<feature type="non-terminal residue" evidence="2">
    <location>
        <position position="1"/>
    </location>
</feature>
<protein>
    <submittedName>
        <fullName evidence="2">Uncharacterized protein</fullName>
    </submittedName>
</protein>
<sequence length="85" mass="10205">YFGYNKQQRRLDQEKIKTEQEVTLENEDVNEYNCMEKEGENISREARNLHDKMSEMEDPDDSNYITREKRIHSESDEVISDTSIE</sequence>
<dbReference type="Proteomes" id="UP000801492">
    <property type="component" value="Unassembled WGS sequence"/>
</dbReference>
<evidence type="ECO:0000313" key="2">
    <source>
        <dbReference type="EMBL" id="KAF2888587.1"/>
    </source>
</evidence>
<dbReference type="AlphaFoldDB" id="A0A8K0CNS5"/>
<feature type="region of interest" description="Disordered" evidence="1">
    <location>
        <begin position="47"/>
        <end position="85"/>
    </location>
</feature>
<evidence type="ECO:0000313" key="3">
    <source>
        <dbReference type="Proteomes" id="UP000801492"/>
    </source>
</evidence>